<dbReference type="Gene3D" id="2.60.120.460">
    <property type="entry name" value="YjbQ-like"/>
    <property type="match status" value="1"/>
</dbReference>
<organism evidence="2 3">
    <name type="scientific">Igneacidithiobacillus copahuensis</name>
    <dbReference type="NCBI Taxonomy" id="2724909"/>
    <lineage>
        <taxon>Bacteria</taxon>
        <taxon>Pseudomonadati</taxon>
        <taxon>Pseudomonadota</taxon>
        <taxon>Acidithiobacillia</taxon>
        <taxon>Acidithiobacillales</taxon>
        <taxon>Acidithiobacillaceae</taxon>
        <taxon>Igneacidithiobacillus</taxon>
    </lineage>
</organism>
<evidence type="ECO:0000256" key="1">
    <source>
        <dbReference type="ARBA" id="ARBA00005534"/>
    </source>
</evidence>
<evidence type="ECO:0000313" key="2">
    <source>
        <dbReference type="EMBL" id="MBU2788982.1"/>
    </source>
</evidence>
<name>A0AAE2YRT0_9PROT</name>
<dbReference type="Pfam" id="PF01894">
    <property type="entry name" value="YjbQ"/>
    <property type="match status" value="1"/>
</dbReference>
<dbReference type="NCBIfam" id="TIGR00149">
    <property type="entry name" value="TIGR00149_YjbQ"/>
    <property type="match status" value="1"/>
</dbReference>
<accession>A0AAE2YRT0</accession>
<dbReference type="InterPro" id="IPR035917">
    <property type="entry name" value="YjbQ-like_sf"/>
</dbReference>
<comment type="similarity">
    <text evidence="1">Belongs to the UPF0047 family.</text>
</comment>
<dbReference type="InterPro" id="IPR001602">
    <property type="entry name" value="UPF0047_YjbQ-like"/>
</dbReference>
<proteinExistence type="inferred from homology"/>
<dbReference type="Proteomes" id="UP001197378">
    <property type="component" value="Unassembled WGS sequence"/>
</dbReference>
<dbReference type="PANTHER" id="PTHR30615">
    <property type="entry name" value="UNCHARACTERIZED PROTEIN YJBQ-RELATED"/>
    <property type="match status" value="1"/>
</dbReference>
<dbReference type="EMBL" id="JAAXYO010000180">
    <property type="protein sequence ID" value="MBU2788982.1"/>
    <property type="molecule type" value="Genomic_DNA"/>
</dbReference>
<dbReference type="AlphaFoldDB" id="A0AAE2YRT0"/>
<protein>
    <submittedName>
        <fullName evidence="2">YjbQ family protein</fullName>
    </submittedName>
</protein>
<sequence length="142" mass="16522">MQQWDEEWILPTQGRRFYEISDPLRAWLRKIRAGHGWLLLFLPHTSASLALQENADSDVQADILDFLARWVRDDDPLYRHRNEGPDDMSAHIRTLLGTQSLQIPVRAGCLLLGTWQGAYLLEHRECPQQRRIMVSFLGEGEE</sequence>
<dbReference type="PIRSF" id="PIRSF004681">
    <property type="entry name" value="UCP004681"/>
    <property type="match status" value="1"/>
</dbReference>
<reference evidence="2" key="1">
    <citation type="journal article" date="2021" name="ISME J.">
        <title>Genomic evolution of the class Acidithiobacillia: deep-branching Proteobacteria living in extreme acidic conditions.</title>
        <authorList>
            <person name="Moya-Beltran A."/>
            <person name="Beard S."/>
            <person name="Rojas-Villalobos C."/>
            <person name="Issotta F."/>
            <person name="Gallardo Y."/>
            <person name="Ulloa R."/>
            <person name="Giaveno A."/>
            <person name="Degli Esposti M."/>
            <person name="Johnson D.B."/>
            <person name="Quatrini R."/>
        </authorList>
    </citation>
    <scope>NUCLEOTIDE SEQUENCE</scope>
    <source>
        <strain evidence="2">VAN18-1</strain>
    </source>
</reference>
<keyword evidence="3" id="KW-1185">Reference proteome</keyword>
<gene>
    <name evidence="2" type="ORF">HFQ13_12350</name>
</gene>
<evidence type="ECO:0000313" key="3">
    <source>
        <dbReference type="Proteomes" id="UP001197378"/>
    </source>
</evidence>
<comment type="caution">
    <text evidence="2">The sequence shown here is derived from an EMBL/GenBank/DDBJ whole genome shotgun (WGS) entry which is preliminary data.</text>
</comment>
<dbReference type="PANTHER" id="PTHR30615:SF8">
    <property type="entry name" value="UPF0047 PROTEIN C4A8.02C"/>
    <property type="match status" value="1"/>
</dbReference>
<dbReference type="SUPFAM" id="SSF111038">
    <property type="entry name" value="YjbQ-like"/>
    <property type="match status" value="1"/>
</dbReference>